<evidence type="ECO:0000256" key="2">
    <source>
        <dbReference type="ARBA" id="ARBA00022475"/>
    </source>
</evidence>
<evidence type="ECO:0000313" key="8">
    <source>
        <dbReference type="Proteomes" id="UP000290253"/>
    </source>
</evidence>
<dbReference type="EMBL" id="SDMK01000001">
    <property type="protein sequence ID" value="RXS97976.1"/>
    <property type="molecule type" value="Genomic_DNA"/>
</dbReference>
<proteinExistence type="predicted"/>
<evidence type="ECO:0000256" key="1">
    <source>
        <dbReference type="ARBA" id="ARBA00004651"/>
    </source>
</evidence>
<evidence type="ECO:0000256" key="4">
    <source>
        <dbReference type="ARBA" id="ARBA00022989"/>
    </source>
</evidence>
<evidence type="ECO:0000313" key="7">
    <source>
        <dbReference type="EMBL" id="RXS97976.1"/>
    </source>
</evidence>
<comment type="subcellular location">
    <subcellularLocation>
        <location evidence="1">Cell membrane</location>
        <topology evidence="1">Multi-pass membrane protein</topology>
    </subcellularLocation>
</comment>
<dbReference type="InterPro" id="IPR011743">
    <property type="entry name" value="Caa3_sub_IV"/>
</dbReference>
<keyword evidence="5 6" id="KW-0472">Membrane</keyword>
<dbReference type="Pfam" id="PF03626">
    <property type="entry name" value="COX4_pro"/>
    <property type="match status" value="1"/>
</dbReference>
<keyword evidence="8" id="KW-1185">Reference proteome</keyword>
<evidence type="ECO:0000256" key="6">
    <source>
        <dbReference type="SAM" id="Phobius"/>
    </source>
</evidence>
<gene>
    <name evidence="7" type="ORF">ESZ00_09045</name>
</gene>
<dbReference type="InterPro" id="IPR005171">
    <property type="entry name" value="Cyt_c_oxidase_su4_prok"/>
</dbReference>
<name>A0A4Q1SJY1_9BACT</name>
<dbReference type="GO" id="GO:0005886">
    <property type="term" value="C:plasma membrane"/>
    <property type="evidence" value="ECO:0007669"/>
    <property type="project" value="UniProtKB-SubCell"/>
</dbReference>
<protein>
    <submittedName>
        <fullName evidence="7">Oxidase</fullName>
    </submittedName>
</protein>
<feature type="transmembrane region" description="Helical" evidence="6">
    <location>
        <begin position="38"/>
        <end position="59"/>
    </location>
</feature>
<feature type="transmembrane region" description="Helical" evidence="6">
    <location>
        <begin position="12"/>
        <end position="32"/>
    </location>
</feature>
<feature type="transmembrane region" description="Helical" evidence="6">
    <location>
        <begin position="71"/>
        <end position="93"/>
    </location>
</feature>
<accession>A0A4Q1SJY1</accession>
<dbReference type="Proteomes" id="UP000290253">
    <property type="component" value="Unassembled WGS sequence"/>
</dbReference>
<dbReference type="AlphaFoldDB" id="A0A4Q1SJY1"/>
<organism evidence="7 8">
    <name type="scientific">Silvibacterium dinghuense</name>
    <dbReference type="NCBI Taxonomy" id="1560006"/>
    <lineage>
        <taxon>Bacteria</taxon>
        <taxon>Pseudomonadati</taxon>
        <taxon>Acidobacteriota</taxon>
        <taxon>Terriglobia</taxon>
        <taxon>Terriglobales</taxon>
        <taxon>Acidobacteriaceae</taxon>
        <taxon>Silvibacterium</taxon>
    </lineage>
</organism>
<dbReference type="NCBIfam" id="TIGR02229">
    <property type="entry name" value="caa3_sub_IV"/>
    <property type="match status" value="1"/>
</dbReference>
<evidence type="ECO:0000256" key="5">
    <source>
        <dbReference type="ARBA" id="ARBA00023136"/>
    </source>
</evidence>
<keyword evidence="2" id="KW-1003">Cell membrane</keyword>
<keyword evidence="3 6" id="KW-0812">Transmembrane</keyword>
<sequence>MSESTQHGTDPKAHFVVFVLLLLLTGATVGASFLNLHIFNAVIAIGIAVIEAVLVVLYLMHVKSSSRLTKLTVAAGLFTFFILITLPLTDYIARAWGQW</sequence>
<comment type="caution">
    <text evidence="7">The sequence shown here is derived from an EMBL/GenBank/DDBJ whole genome shotgun (WGS) entry which is preliminary data.</text>
</comment>
<reference evidence="7 8" key="1">
    <citation type="journal article" date="2016" name="Int. J. Syst. Evol. Microbiol.">
        <title>Acidipila dinghuensis sp. nov., an acidobacterium isolated from forest soil.</title>
        <authorList>
            <person name="Jiang Y.W."/>
            <person name="Wang J."/>
            <person name="Chen M.H."/>
            <person name="Lv Y.Y."/>
            <person name="Qiu L.H."/>
        </authorList>
    </citation>
    <scope>NUCLEOTIDE SEQUENCE [LARGE SCALE GENOMIC DNA]</scope>
    <source>
        <strain evidence="7 8">DHOF10</strain>
    </source>
</reference>
<keyword evidence="4 6" id="KW-1133">Transmembrane helix</keyword>
<evidence type="ECO:0000256" key="3">
    <source>
        <dbReference type="ARBA" id="ARBA00022692"/>
    </source>
</evidence>
<dbReference type="RefSeq" id="WP_129207755.1">
    <property type="nucleotide sequence ID" value="NZ_BMGU01000001.1"/>
</dbReference>